<protein>
    <submittedName>
        <fullName evidence="1">ATP-dependent helicase</fullName>
    </submittedName>
</protein>
<name>A0AC61D9S4_9FIRM</name>
<keyword evidence="1" id="KW-0067">ATP-binding</keyword>
<keyword evidence="1" id="KW-0378">Hydrolase</keyword>
<gene>
    <name evidence="1" type="ORF">CS063_11700</name>
</gene>
<evidence type="ECO:0000313" key="2">
    <source>
        <dbReference type="Proteomes" id="UP000224460"/>
    </source>
</evidence>
<accession>A0AC61D9S4</accession>
<sequence>MRLSDKNVFVSVRDLIEFVLKQGNLDSTFVGSSRAVLGTKAHKKLQKEMGENYRSEVALAYTCTYEDLEFVVEGRADGIIQTLDLTIVDEIKSTTTLLHLIDEDYNLLHWAQAKCYAFMYASENTLQQIGIQLTYYHLDTKETKRFLKILSYDALKDFFEELTDRYILWIKFYMKWCRLRDQSLKELTFPFESYRSGQRELAVNVYKSILKGSNLFVHAPTGIGKTISTLFPSLKAMGEGQASKIFYITAKTITRTVAEQALLTLFEQPLHLKAITLTAKEKICFCETVNCTPSHCLYAEGHFDRVNAAIWDALQHDNLFTRPLVEHYAKKHRVCPFEFALDLALWVDVIICDYNYIFDPSVALKRFLEASEYVLLIDEAHNLVDRARSMYTATLSKKDLLKVKRQLPKSADPIKKVLNKINSYLHTIKQTVFTQNKDFIHKEAPHDLYFLLRQFINLCDKLFHASPSSSIDAGLLQLYFDAYFFIKILDIYDKHYITYAAHDRGDVLLTLFCMDPSYVIGELLAHFKAVILFSATLLPIDYYKYLLGQEDTPAIRFDSPFDKNKVDYLIAKDISTRYQDRRASYSQICLYIKQLVDKCSGNYFVFFPSYHYLNAVYEEFVSLFGEAYVLHKQSSSMDELERDVFLSYFEEQPSETHIGFCVLGGIYSEGIDLKYDRLIGVIIIGVGLPQICLERSLIENYFNSIGKNGYHYAYTYPGINKVFQAAGRLIRTEQDRGTILLIDDRFTSPFYQSLFPPEWKDCKIGNKATLFPPSSSPAPALPYGRISYPPGTPYPPETL</sequence>
<reference evidence="1" key="1">
    <citation type="submission" date="2017-10" db="EMBL/GenBank/DDBJ databases">
        <title>Genome sequence of cellulolytic Lachnospiraceae bacterium XHS1971 isolated from hotspring sediment.</title>
        <authorList>
            <person name="Vasudevan G."/>
            <person name="Joshi A.J."/>
            <person name="Hivarkar S."/>
            <person name="Lanjekar V.B."/>
            <person name="Dhakephalkar P.K."/>
            <person name="Dagar S."/>
        </authorList>
    </citation>
    <scope>NUCLEOTIDE SEQUENCE</scope>
    <source>
        <strain evidence="1">XHS1971</strain>
    </source>
</reference>
<proteinExistence type="predicted"/>
<dbReference type="EMBL" id="PEDL01000013">
    <property type="protein sequence ID" value="PHV70134.1"/>
    <property type="molecule type" value="Genomic_DNA"/>
</dbReference>
<keyword evidence="2" id="KW-1185">Reference proteome</keyword>
<organism evidence="1 2">
    <name type="scientific">Sporanaerobium hydrogeniformans</name>
    <dbReference type="NCBI Taxonomy" id="3072179"/>
    <lineage>
        <taxon>Bacteria</taxon>
        <taxon>Bacillati</taxon>
        <taxon>Bacillota</taxon>
        <taxon>Clostridia</taxon>
        <taxon>Lachnospirales</taxon>
        <taxon>Lachnospiraceae</taxon>
        <taxon>Sporanaerobium</taxon>
    </lineage>
</organism>
<evidence type="ECO:0000313" key="1">
    <source>
        <dbReference type="EMBL" id="PHV70134.1"/>
    </source>
</evidence>
<keyword evidence="1" id="KW-0347">Helicase</keyword>
<keyword evidence="1" id="KW-0547">Nucleotide-binding</keyword>
<comment type="caution">
    <text evidence="1">The sequence shown here is derived from an EMBL/GenBank/DDBJ whole genome shotgun (WGS) entry which is preliminary data.</text>
</comment>
<dbReference type="Proteomes" id="UP000224460">
    <property type="component" value="Unassembled WGS sequence"/>
</dbReference>